<evidence type="ECO:0000313" key="2">
    <source>
        <dbReference type="EMBL" id="RUS82987.1"/>
    </source>
</evidence>
<organism evidence="2 3">
    <name type="scientific">Elysia chlorotica</name>
    <name type="common">Eastern emerald elysia</name>
    <name type="synonym">Sea slug</name>
    <dbReference type="NCBI Taxonomy" id="188477"/>
    <lineage>
        <taxon>Eukaryota</taxon>
        <taxon>Metazoa</taxon>
        <taxon>Spiralia</taxon>
        <taxon>Lophotrochozoa</taxon>
        <taxon>Mollusca</taxon>
        <taxon>Gastropoda</taxon>
        <taxon>Heterobranchia</taxon>
        <taxon>Euthyneura</taxon>
        <taxon>Panpulmonata</taxon>
        <taxon>Sacoglossa</taxon>
        <taxon>Placobranchoidea</taxon>
        <taxon>Plakobranchidae</taxon>
        <taxon>Elysia</taxon>
    </lineage>
</organism>
<sequence>MQRTSKKRPDPTIATGQPGKDWLPKPGRFMRCDLVKMSYSPSALQSGDAREGGSLCNLQGMHKSGGGVIEGGRKGKRAEKDGDDARFKTLAYWVECQAVQFLELRIEQQRVGVAGDALLISNTRTDARFKTLAYWVECQAVQFLELRIEQQRVEGSEIARTRTTDLLRRKLMFYTRATAPPYCLAEVVQRSPSLSMLFFRRYQVRANDCPECIYLLDFIPDKFGRCPAETGVLESPNRLMCGNTHNG</sequence>
<dbReference type="AlphaFoldDB" id="A0A433TN25"/>
<proteinExistence type="predicted"/>
<protein>
    <submittedName>
        <fullName evidence="2">Uncharacterized protein</fullName>
    </submittedName>
</protein>
<keyword evidence="3" id="KW-1185">Reference proteome</keyword>
<dbReference type="EMBL" id="RQTK01000263">
    <property type="protein sequence ID" value="RUS82987.1"/>
    <property type="molecule type" value="Genomic_DNA"/>
</dbReference>
<evidence type="ECO:0000256" key="1">
    <source>
        <dbReference type="SAM" id="MobiDB-lite"/>
    </source>
</evidence>
<gene>
    <name evidence="2" type="ORF">EGW08_009272</name>
</gene>
<feature type="region of interest" description="Disordered" evidence="1">
    <location>
        <begin position="1"/>
        <end position="23"/>
    </location>
</feature>
<comment type="caution">
    <text evidence="2">The sequence shown here is derived from an EMBL/GenBank/DDBJ whole genome shotgun (WGS) entry which is preliminary data.</text>
</comment>
<accession>A0A433TN25</accession>
<reference evidence="2 3" key="1">
    <citation type="submission" date="2019-01" db="EMBL/GenBank/DDBJ databases">
        <title>A draft genome assembly of the solar-powered sea slug Elysia chlorotica.</title>
        <authorList>
            <person name="Cai H."/>
            <person name="Li Q."/>
            <person name="Fang X."/>
            <person name="Li J."/>
            <person name="Curtis N.E."/>
            <person name="Altenburger A."/>
            <person name="Shibata T."/>
            <person name="Feng M."/>
            <person name="Maeda T."/>
            <person name="Schwartz J.A."/>
            <person name="Shigenobu S."/>
            <person name="Lundholm N."/>
            <person name="Nishiyama T."/>
            <person name="Yang H."/>
            <person name="Hasebe M."/>
            <person name="Li S."/>
            <person name="Pierce S.K."/>
            <person name="Wang J."/>
        </authorList>
    </citation>
    <scope>NUCLEOTIDE SEQUENCE [LARGE SCALE GENOMIC DNA]</scope>
    <source>
        <strain evidence="2">EC2010</strain>
        <tissue evidence="2">Whole organism of an adult</tissue>
    </source>
</reference>
<name>A0A433TN25_ELYCH</name>
<dbReference type="Proteomes" id="UP000271974">
    <property type="component" value="Unassembled WGS sequence"/>
</dbReference>
<evidence type="ECO:0000313" key="3">
    <source>
        <dbReference type="Proteomes" id="UP000271974"/>
    </source>
</evidence>